<dbReference type="GO" id="GO:0005524">
    <property type="term" value="F:ATP binding"/>
    <property type="evidence" value="ECO:0007669"/>
    <property type="project" value="UniProtKB-KW"/>
</dbReference>
<evidence type="ECO:0000259" key="16">
    <source>
        <dbReference type="PROSITE" id="PS50109"/>
    </source>
</evidence>
<evidence type="ECO:0000256" key="5">
    <source>
        <dbReference type="ARBA" id="ARBA00022553"/>
    </source>
</evidence>
<evidence type="ECO:0000256" key="14">
    <source>
        <dbReference type="PROSITE-ProRule" id="PRU00169"/>
    </source>
</evidence>
<evidence type="ECO:0000313" key="18">
    <source>
        <dbReference type="EMBL" id="MDG3495597.1"/>
    </source>
</evidence>
<keyword evidence="12" id="KW-0131">Cell cycle</keyword>
<dbReference type="EC" id="2.7.13.3" evidence="4"/>
<evidence type="ECO:0000256" key="9">
    <source>
        <dbReference type="ARBA" id="ARBA00022840"/>
    </source>
</evidence>
<comment type="subcellular location">
    <subcellularLocation>
        <location evidence="2">Membrane</location>
    </subcellularLocation>
</comment>
<dbReference type="GO" id="GO:0016020">
    <property type="term" value="C:membrane"/>
    <property type="evidence" value="ECO:0007669"/>
    <property type="project" value="UniProtKB-SubCell"/>
</dbReference>
<evidence type="ECO:0000256" key="12">
    <source>
        <dbReference type="ARBA" id="ARBA00023306"/>
    </source>
</evidence>
<feature type="coiled-coil region" evidence="15">
    <location>
        <begin position="194"/>
        <end position="232"/>
    </location>
</feature>
<keyword evidence="19" id="KW-1185">Reference proteome</keyword>
<protein>
    <recommendedName>
        <fullName evidence="13">Circadian input-output histidine kinase CikA</fullName>
        <ecNumber evidence="4">2.7.13.3</ecNumber>
    </recommendedName>
</protein>
<dbReference type="Proteomes" id="UP001152872">
    <property type="component" value="Unassembled WGS sequence"/>
</dbReference>
<dbReference type="CDD" id="cd00082">
    <property type="entry name" value="HisKA"/>
    <property type="match status" value="1"/>
</dbReference>
<evidence type="ECO:0000256" key="2">
    <source>
        <dbReference type="ARBA" id="ARBA00004370"/>
    </source>
</evidence>
<dbReference type="SUPFAM" id="SSF47384">
    <property type="entry name" value="Homodimeric domain of signal transducing histidine kinase"/>
    <property type="match status" value="1"/>
</dbReference>
<dbReference type="PRINTS" id="PR00344">
    <property type="entry name" value="BCTRLSENSOR"/>
</dbReference>
<dbReference type="Gene3D" id="3.30.565.10">
    <property type="entry name" value="Histidine kinase-like ATPase, C-terminal domain"/>
    <property type="match status" value="1"/>
</dbReference>
<keyword evidence="15" id="KW-0175">Coiled coil</keyword>
<dbReference type="Pfam" id="PF02518">
    <property type="entry name" value="HATPase_c"/>
    <property type="match status" value="1"/>
</dbReference>
<dbReference type="InterPro" id="IPR005467">
    <property type="entry name" value="His_kinase_dom"/>
</dbReference>
<keyword evidence="6" id="KW-0808">Transferase</keyword>
<dbReference type="SMART" id="SM00388">
    <property type="entry name" value="HisKA"/>
    <property type="match status" value="1"/>
</dbReference>
<evidence type="ECO:0000256" key="1">
    <source>
        <dbReference type="ARBA" id="ARBA00000085"/>
    </source>
</evidence>
<dbReference type="InterPro" id="IPR003661">
    <property type="entry name" value="HisK_dim/P_dom"/>
</dbReference>
<keyword evidence="9 18" id="KW-0067">ATP-binding</keyword>
<dbReference type="SUPFAM" id="SSF55874">
    <property type="entry name" value="ATPase domain of HSP90 chaperone/DNA topoisomerase II/histidine kinase"/>
    <property type="match status" value="1"/>
</dbReference>
<dbReference type="RefSeq" id="WP_009627730.1">
    <property type="nucleotide sequence ID" value="NZ_VBTY01000111.1"/>
</dbReference>
<dbReference type="FunFam" id="1.10.287.130:FF:000038">
    <property type="entry name" value="Sensory transduction histidine kinase"/>
    <property type="match status" value="1"/>
</dbReference>
<evidence type="ECO:0000256" key="8">
    <source>
        <dbReference type="ARBA" id="ARBA00022777"/>
    </source>
</evidence>
<comment type="caution">
    <text evidence="18">The sequence shown here is derived from an EMBL/GenBank/DDBJ whole genome shotgun (WGS) entry which is preliminary data.</text>
</comment>
<dbReference type="InterPro" id="IPR001789">
    <property type="entry name" value="Sig_transdc_resp-reg_receiver"/>
</dbReference>
<dbReference type="InterPro" id="IPR003594">
    <property type="entry name" value="HATPase_dom"/>
</dbReference>
<evidence type="ECO:0000256" key="10">
    <source>
        <dbReference type="ARBA" id="ARBA00023012"/>
    </source>
</evidence>
<dbReference type="SUPFAM" id="SSF52172">
    <property type="entry name" value="CheY-like"/>
    <property type="match status" value="1"/>
</dbReference>
<dbReference type="CDD" id="cd16922">
    <property type="entry name" value="HATPase_EvgS-ArcB-TorS-like"/>
    <property type="match status" value="1"/>
</dbReference>
<accession>A0A9X4RIT1</accession>
<dbReference type="Gene3D" id="3.40.50.2300">
    <property type="match status" value="1"/>
</dbReference>
<evidence type="ECO:0000256" key="11">
    <source>
        <dbReference type="ARBA" id="ARBA00023136"/>
    </source>
</evidence>
<dbReference type="PROSITE" id="PS50110">
    <property type="entry name" value="RESPONSE_REGULATORY"/>
    <property type="match status" value="1"/>
</dbReference>
<dbReference type="Gene3D" id="1.10.287.130">
    <property type="match status" value="1"/>
</dbReference>
<keyword evidence="11" id="KW-0472">Membrane</keyword>
<dbReference type="PANTHER" id="PTHR43047">
    <property type="entry name" value="TWO-COMPONENT HISTIDINE PROTEIN KINASE"/>
    <property type="match status" value="1"/>
</dbReference>
<dbReference type="InterPro" id="IPR036097">
    <property type="entry name" value="HisK_dim/P_sf"/>
</dbReference>
<comment type="catalytic activity">
    <reaction evidence="1">
        <text>ATP + protein L-histidine = ADP + protein N-phospho-L-histidine.</text>
        <dbReference type="EC" id="2.7.13.3"/>
    </reaction>
</comment>
<dbReference type="InterPro" id="IPR036890">
    <property type="entry name" value="HATPase_C_sf"/>
</dbReference>
<dbReference type="Pfam" id="PF00512">
    <property type="entry name" value="HisKA"/>
    <property type="match status" value="1"/>
</dbReference>
<proteinExistence type="inferred from homology"/>
<evidence type="ECO:0000256" key="15">
    <source>
        <dbReference type="SAM" id="Coils"/>
    </source>
</evidence>
<dbReference type="FunFam" id="3.30.565.10:FF:000010">
    <property type="entry name" value="Sensor histidine kinase RcsC"/>
    <property type="match status" value="1"/>
</dbReference>
<reference evidence="18" key="1">
    <citation type="submission" date="2019-05" db="EMBL/GenBank/DDBJ databases">
        <title>Whole genome sequencing of Pseudanabaena catenata USMAC16.</title>
        <authorList>
            <person name="Khan Z."/>
            <person name="Omar W.M."/>
            <person name="Convey P."/>
            <person name="Merican F."/>
            <person name="Najimudin N."/>
        </authorList>
    </citation>
    <scope>NUCLEOTIDE SEQUENCE</scope>
    <source>
        <strain evidence="18">USMAC16</strain>
    </source>
</reference>
<evidence type="ECO:0000256" key="6">
    <source>
        <dbReference type="ARBA" id="ARBA00022679"/>
    </source>
</evidence>
<evidence type="ECO:0000256" key="7">
    <source>
        <dbReference type="ARBA" id="ARBA00022741"/>
    </source>
</evidence>
<comment type="similarity">
    <text evidence="3">In the N-terminal section; belongs to the phytochrome family.</text>
</comment>
<dbReference type="PANTHER" id="PTHR43047:SF64">
    <property type="entry name" value="HISTIDINE KINASE CONTAINING CHEY-HOMOLOGOUS RECEIVER DOMAIN AND PAS DOMAIN-RELATED"/>
    <property type="match status" value="1"/>
</dbReference>
<feature type="modified residue" description="4-aspartylphosphate" evidence="14">
    <location>
        <position position="115"/>
    </location>
</feature>
<evidence type="ECO:0000256" key="13">
    <source>
        <dbReference type="ARBA" id="ARBA00074306"/>
    </source>
</evidence>
<keyword evidence="7" id="KW-0547">Nucleotide-binding</keyword>
<dbReference type="InterPro" id="IPR004358">
    <property type="entry name" value="Sig_transdc_His_kin-like_C"/>
</dbReference>
<gene>
    <name evidence="18" type="ORF">FEV09_13655</name>
</gene>
<feature type="domain" description="Histidine kinase" evidence="16">
    <location>
        <begin position="246"/>
        <end position="462"/>
    </location>
</feature>
<keyword evidence="5 14" id="KW-0597">Phosphoprotein</keyword>
<sequence>MSTDSDELIFLAEDDEKVSHVDEKPDNLSYLSAVGIVGEHDHESHVINRAIEIKSRATWKILICDDDQSVHNVTRLALEEFRFAGKGLEIFSAFSGTEGIKIVEQHPDIAVILQDVIMETNDAGLHTVKYIREVLQNPLVRIILRTGQPSEFPESSVILNYDINDYKSKTELTEQKLFTSLVASLRSYSTIISLAESRQKLAILNSQLQTFNQNLENLVRERTIELEIAKEAADSANKAKSQFLTNMSHELRTPLNGILGYAQVLKTSNDPIKNQKGLDIIQRSGNHLLTLINDILDLSKIEAGKLELEYEPFYLNGLLTELLDTFKVQASKQKVEIVYRTIGQIPKLVYGDARRLRQVLFNLMGNAIKFTSEGLVSLTVQDLGSNKIRFDIVDSGVGIASEDLSKIFESFEQVGDPKDMQSGTGLGLSISQKLVALMGGELNVTSALGEGSNFWLEIDLPNYVSPTPINLDTEEGYHDAIPSEMSSPSSFATQAIASFARPSRRILLNFLELAKNGDLDALQETARDLQKSDACLQIFTGEIIEMLKDRQLDKILSYLYAQMKEGQKP</sequence>
<evidence type="ECO:0000256" key="4">
    <source>
        <dbReference type="ARBA" id="ARBA00012438"/>
    </source>
</evidence>
<dbReference type="InterPro" id="IPR011006">
    <property type="entry name" value="CheY-like_superfamily"/>
</dbReference>
<dbReference type="GO" id="GO:0000155">
    <property type="term" value="F:phosphorelay sensor kinase activity"/>
    <property type="evidence" value="ECO:0007669"/>
    <property type="project" value="InterPro"/>
</dbReference>
<feature type="domain" description="Response regulatory" evidence="17">
    <location>
        <begin position="60"/>
        <end position="184"/>
    </location>
</feature>
<dbReference type="AlphaFoldDB" id="A0A9X4RIT1"/>
<evidence type="ECO:0000259" key="17">
    <source>
        <dbReference type="PROSITE" id="PS50110"/>
    </source>
</evidence>
<evidence type="ECO:0000313" key="19">
    <source>
        <dbReference type="Proteomes" id="UP001152872"/>
    </source>
</evidence>
<dbReference type="PROSITE" id="PS50109">
    <property type="entry name" value="HIS_KIN"/>
    <property type="match status" value="1"/>
</dbReference>
<evidence type="ECO:0000256" key="3">
    <source>
        <dbReference type="ARBA" id="ARBA00006402"/>
    </source>
</evidence>
<dbReference type="EMBL" id="VBTY01000111">
    <property type="protein sequence ID" value="MDG3495597.1"/>
    <property type="molecule type" value="Genomic_DNA"/>
</dbReference>
<dbReference type="SMART" id="SM00387">
    <property type="entry name" value="HATPase_c"/>
    <property type="match status" value="1"/>
</dbReference>
<keyword evidence="10" id="KW-0902">Two-component regulatory system</keyword>
<keyword evidence="8" id="KW-0418">Kinase</keyword>
<name>A0A9X4RIT1_9CYAN</name>
<organism evidence="18 19">
    <name type="scientific">Pseudanabaena catenata USMAC16</name>
    <dbReference type="NCBI Taxonomy" id="1855837"/>
    <lineage>
        <taxon>Bacteria</taxon>
        <taxon>Bacillati</taxon>
        <taxon>Cyanobacteriota</taxon>
        <taxon>Cyanophyceae</taxon>
        <taxon>Pseudanabaenales</taxon>
        <taxon>Pseudanabaenaceae</taxon>
        <taxon>Pseudanabaena</taxon>
    </lineage>
</organism>